<keyword evidence="3" id="KW-1185">Reference proteome</keyword>
<dbReference type="SMART" id="SM00886">
    <property type="entry name" value="Dabb"/>
    <property type="match status" value="1"/>
</dbReference>
<dbReference type="PROSITE" id="PS51502">
    <property type="entry name" value="S_R_A_B_BARREL"/>
    <property type="match status" value="1"/>
</dbReference>
<dbReference type="Proteomes" id="UP000488299">
    <property type="component" value="Unassembled WGS sequence"/>
</dbReference>
<evidence type="ECO:0000259" key="1">
    <source>
        <dbReference type="PROSITE" id="PS51502"/>
    </source>
</evidence>
<evidence type="ECO:0000313" key="2">
    <source>
        <dbReference type="EMBL" id="KAB7729954.1"/>
    </source>
</evidence>
<proteinExistence type="predicted"/>
<dbReference type="EMBL" id="WELI01000005">
    <property type="protein sequence ID" value="KAB7729954.1"/>
    <property type="molecule type" value="Genomic_DNA"/>
</dbReference>
<dbReference type="Pfam" id="PF07876">
    <property type="entry name" value="Dabb"/>
    <property type="match status" value="1"/>
</dbReference>
<dbReference type="InterPro" id="IPR013097">
    <property type="entry name" value="Dabb"/>
</dbReference>
<feature type="domain" description="Stress-response A/B barrel" evidence="1">
    <location>
        <begin position="33"/>
        <end position="128"/>
    </location>
</feature>
<dbReference type="InterPro" id="IPR006311">
    <property type="entry name" value="TAT_signal"/>
</dbReference>
<dbReference type="AlphaFoldDB" id="A0A7J5TXW5"/>
<accession>A0A7J5TXW5</accession>
<evidence type="ECO:0000313" key="3">
    <source>
        <dbReference type="Proteomes" id="UP000488299"/>
    </source>
</evidence>
<comment type="caution">
    <text evidence="2">The sequence shown here is derived from an EMBL/GenBank/DDBJ whole genome shotgun (WGS) entry which is preliminary data.</text>
</comment>
<name>A0A7J5TXW5_9BACT</name>
<reference evidence="2 3" key="1">
    <citation type="submission" date="2019-10" db="EMBL/GenBank/DDBJ databases">
        <title>Rudanella paleaurantiibacter sp. nov., isolated from sludge.</title>
        <authorList>
            <person name="Xu S.Q."/>
        </authorList>
    </citation>
    <scope>NUCLEOTIDE SEQUENCE [LARGE SCALE GENOMIC DNA]</scope>
    <source>
        <strain evidence="2 3">HX-22-17</strain>
    </source>
</reference>
<dbReference type="RefSeq" id="WP_152124571.1">
    <property type="nucleotide sequence ID" value="NZ_WELI01000005.1"/>
</dbReference>
<dbReference type="InterPro" id="IPR011008">
    <property type="entry name" value="Dimeric_a/b-barrel"/>
</dbReference>
<dbReference type="Gene3D" id="3.30.70.100">
    <property type="match status" value="1"/>
</dbReference>
<sequence length="134" mass="15271">MNRRDFIQQAPQTVAAATLISPAAPESAPARPFVHHVYFWLANPDSEADRKQLLAALETLKTVPVIRQAYIGTPASTNRDVIDRSYQVSWLLFFDSLADEEVYQKHPIHLEFVKKHSHLWKKVVVYDSVSLSTK</sequence>
<dbReference type="PROSITE" id="PS51318">
    <property type="entry name" value="TAT"/>
    <property type="match status" value="1"/>
</dbReference>
<gene>
    <name evidence="2" type="ORF">F5984_12260</name>
</gene>
<organism evidence="2 3">
    <name type="scientific">Rudanella paleaurantiibacter</name>
    <dbReference type="NCBI Taxonomy" id="2614655"/>
    <lineage>
        <taxon>Bacteria</taxon>
        <taxon>Pseudomonadati</taxon>
        <taxon>Bacteroidota</taxon>
        <taxon>Cytophagia</taxon>
        <taxon>Cytophagales</taxon>
        <taxon>Cytophagaceae</taxon>
        <taxon>Rudanella</taxon>
    </lineage>
</organism>
<dbReference type="SUPFAM" id="SSF54909">
    <property type="entry name" value="Dimeric alpha+beta barrel"/>
    <property type="match status" value="1"/>
</dbReference>
<protein>
    <submittedName>
        <fullName evidence="2">Dabb family protein</fullName>
    </submittedName>
</protein>